<keyword evidence="1" id="KW-1133">Transmembrane helix</keyword>
<dbReference type="EMBL" id="QDKM01000006">
    <property type="protein sequence ID" value="PVH28160.1"/>
    <property type="molecule type" value="Genomic_DNA"/>
</dbReference>
<organism evidence="2 3">
    <name type="scientific">Pararhodobacter oceanensis</name>
    <dbReference type="NCBI Taxonomy" id="2172121"/>
    <lineage>
        <taxon>Bacteria</taxon>
        <taxon>Pseudomonadati</taxon>
        <taxon>Pseudomonadota</taxon>
        <taxon>Alphaproteobacteria</taxon>
        <taxon>Rhodobacterales</taxon>
        <taxon>Paracoccaceae</taxon>
        <taxon>Pararhodobacter</taxon>
    </lineage>
</organism>
<keyword evidence="1" id="KW-0812">Transmembrane</keyword>
<evidence type="ECO:0000313" key="2">
    <source>
        <dbReference type="EMBL" id="PVH28160.1"/>
    </source>
</evidence>
<accession>A0A2T8HRV7</accession>
<keyword evidence="3" id="KW-1185">Reference proteome</keyword>
<dbReference type="CDD" id="cd01324">
    <property type="entry name" value="cbb3_Oxidase_CcoQ"/>
    <property type="match status" value="1"/>
</dbReference>
<protein>
    <submittedName>
        <fullName evidence="2">CcoQ/FixQ family Cbb3-type cytochrome c oxidase assembly chaperone</fullName>
    </submittedName>
</protein>
<dbReference type="RefSeq" id="WP_116559079.1">
    <property type="nucleotide sequence ID" value="NZ_JBLWYE010000007.1"/>
</dbReference>
<evidence type="ECO:0000313" key="3">
    <source>
        <dbReference type="Proteomes" id="UP000245911"/>
    </source>
</evidence>
<reference evidence="2 3" key="1">
    <citation type="submission" date="2018-04" db="EMBL/GenBank/DDBJ databases">
        <title>Pararhodobacter oceanense sp. nov., isolated from marine intertidal sediment.</title>
        <authorList>
            <person name="Wang X.-L."/>
            <person name="Du Z.-J."/>
        </authorList>
    </citation>
    <scope>NUCLEOTIDE SEQUENCE [LARGE SCALE GENOMIC DNA]</scope>
    <source>
        <strain evidence="2 3">AM505</strain>
    </source>
</reference>
<keyword evidence="1" id="KW-0472">Membrane</keyword>
<dbReference type="OrthoDB" id="9801588at2"/>
<comment type="caution">
    <text evidence="2">The sequence shown here is derived from an EMBL/GenBank/DDBJ whole genome shotgun (WGS) entry which is preliminary data.</text>
</comment>
<dbReference type="Pfam" id="PF05545">
    <property type="entry name" value="FixQ"/>
    <property type="match status" value="1"/>
</dbReference>
<gene>
    <name evidence="2" type="ORF">DDE20_13685</name>
</gene>
<proteinExistence type="predicted"/>
<dbReference type="InterPro" id="IPR008621">
    <property type="entry name" value="Cbb3-typ_cyt_oxidase_comp"/>
</dbReference>
<evidence type="ECO:0000256" key="1">
    <source>
        <dbReference type="SAM" id="Phobius"/>
    </source>
</evidence>
<dbReference type="Proteomes" id="UP000245911">
    <property type="component" value="Unassembled WGS sequence"/>
</dbReference>
<sequence length="71" mass="7988">METYTLLRGFADSWFLLFMTLFFLGIVVWAFRPGSRAVHKETASMIFRNDDRPAVDEADASDADAGQRQGA</sequence>
<feature type="transmembrane region" description="Helical" evidence="1">
    <location>
        <begin position="14"/>
        <end position="31"/>
    </location>
</feature>
<dbReference type="AlphaFoldDB" id="A0A2T8HRV7"/>
<name>A0A2T8HRV7_9RHOB</name>